<evidence type="ECO:0000256" key="1">
    <source>
        <dbReference type="ARBA" id="ARBA00022737"/>
    </source>
</evidence>
<evidence type="ECO:0000256" key="2">
    <source>
        <dbReference type="SAM" id="MobiDB-lite"/>
    </source>
</evidence>
<comment type="caution">
    <text evidence="6">The sequence shown here is derived from an EMBL/GenBank/DDBJ whole genome shotgun (WGS) entry which is preliminary data.</text>
</comment>
<gene>
    <name evidence="6" type="ORF">AB0E65_01330</name>
</gene>
<feature type="chain" id="PRO_5047340381" evidence="4">
    <location>
        <begin position="27"/>
        <end position="409"/>
    </location>
</feature>
<dbReference type="RefSeq" id="WP_108953646.1">
    <property type="nucleotide sequence ID" value="NZ_BEVZ01000003.1"/>
</dbReference>
<dbReference type="EMBL" id="JBEZUR010000001">
    <property type="protein sequence ID" value="MEU3552872.1"/>
    <property type="molecule type" value="Genomic_DNA"/>
</dbReference>
<name>A0ABV2YAX3_9ACTN</name>
<accession>A0ABV2YAX3</accession>
<feature type="signal peptide" evidence="4">
    <location>
        <begin position="1"/>
        <end position="26"/>
    </location>
</feature>
<dbReference type="InterPro" id="IPR001330">
    <property type="entry name" value="Prenyltrans"/>
</dbReference>
<evidence type="ECO:0000256" key="3">
    <source>
        <dbReference type="SAM" id="Phobius"/>
    </source>
</evidence>
<evidence type="ECO:0000313" key="7">
    <source>
        <dbReference type="Proteomes" id="UP001550850"/>
    </source>
</evidence>
<protein>
    <submittedName>
        <fullName evidence="6">Prenyltransferase/squalene oxidase repeat-containing protein</fullName>
    </submittedName>
</protein>
<sequence>MNVRRAAAVLAAAAVLGAGGAPAAFADDPAPAASPSEPPEIPAGLHGSTDPTYDGVWRQSLTLLAQDSARVKPSAEAVGWLTGQQCADGSFAAFRPDPSKACDPKTMVDSNSTAAAVQALAALGGHDDVVGKAVDWLLSVQNKDGGWGYNPGTPSDANSTSVVVGALAAAGQKPAEAVKGGKSPLDALLTFALPCEGKDAGAFAYQPDKSGKLLANADATAAAVLGSLGAGLGGEKTKPAGSAAKCAEAKTPEQAAENGAAYLAGPLTDDGHLTSALPGADPQPDLGNTADAVIALASTGHADQAEKALGHLRDNGTAWAKQTGPAAYAQLVLAARAMGADPRDFGGQDLVELLNATGPAPQAAEAEDAAEPGRKADAGLSPAVWWAGGAVLVLLAAAAVLLTVRKRRP</sequence>
<evidence type="ECO:0000259" key="5">
    <source>
        <dbReference type="Pfam" id="PF00432"/>
    </source>
</evidence>
<evidence type="ECO:0000313" key="6">
    <source>
        <dbReference type="EMBL" id="MEU3552872.1"/>
    </source>
</evidence>
<dbReference type="Gene3D" id="1.50.10.20">
    <property type="match status" value="1"/>
</dbReference>
<dbReference type="Proteomes" id="UP001550850">
    <property type="component" value="Unassembled WGS sequence"/>
</dbReference>
<feature type="transmembrane region" description="Helical" evidence="3">
    <location>
        <begin position="383"/>
        <end position="404"/>
    </location>
</feature>
<keyword evidence="3" id="KW-1133">Transmembrane helix</keyword>
<reference evidence="6 7" key="1">
    <citation type="submission" date="2024-06" db="EMBL/GenBank/DDBJ databases">
        <title>The Natural Products Discovery Center: Release of the First 8490 Sequenced Strains for Exploring Actinobacteria Biosynthetic Diversity.</title>
        <authorList>
            <person name="Kalkreuter E."/>
            <person name="Kautsar S.A."/>
            <person name="Yang D."/>
            <person name="Bader C.D."/>
            <person name="Teijaro C.N."/>
            <person name="Fluegel L."/>
            <person name="Davis C.M."/>
            <person name="Simpson J.R."/>
            <person name="Lauterbach L."/>
            <person name="Steele A.D."/>
            <person name="Gui C."/>
            <person name="Meng S."/>
            <person name="Li G."/>
            <person name="Viehrig K."/>
            <person name="Ye F."/>
            <person name="Su P."/>
            <person name="Kiefer A.F."/>
            <person name="Nichols A."/>
            <person name="Cepeda A.J."/>
            <person name="Yan W."/>
            <person name="Fan B."/>
            <person name="Jiang Y."/>
            <person name="Adhikari A."/>
            <person name="Zheng C.-J."/>
            <person name="Schuster L."/>
            <person name="Cowan T.M."/>
            <person name="Smanski M.J."/>
            <person name="Chevrette M.G."/>
            <person name="De Carvalho L.P.S."/>
            <person name="Shen B."/>
        </authorList>
    </citation>
    <scope>NUCLEOTIDE SEQUENCE [LARGE SCALE GENOMIC DNA]</scope>
    <source>
        <strain evidence="6 7">NPDC038104</strain>
    </source>
</reference>
<keyword evidence="7" id="KW-1185">Reference proteome</keyword>
<feature type="region of interest" description="Disordered" evidence="2">
    <location>
        <begin position="27"/>
        <end position="50"/>
    </location>
</feature>
<dbReference type="SUPFAM" id="SSF48239">
    <property type="entry name" value="Terpenoid cyclases/Protein prenyltransferases"/>
    <property type="match status" value="1"/>
</dbReference>
<dbReference type="Pfam" id="PF00432">
    <property type="entry name" value="Prenyltrans"/>
    <property type="match status" value="1"/>
</dbReference>
<keyword evidence="3" id="KW-0812">Transmembrane</keyword>
<keyword evidence="1" id="KW-0677">Repeat</keyword>
<keyword evidence="3" id="KW-0472">Membrane</keyword>
<proteinExistence type="predicted"/>
<feature type="domain" description="Prenyltransferase alpha-alpha toroid" evidence="5">
    <location>
        <begin position="59"/>
        <end position="176"/>
    </location>
</feature>
<organism evidence="6 7">
    <name type="scientific">Streptomyces fragilis</name>
    <dbReference type="NCBI Taxonomy" id="67301"/>
    <lineage>
        <taxon>Bacteria</taxon>
        <taxon>Bacillati</taxon>
        <taxon>Actinomycetota</taxon>
        <taxon>Actinomycetes</taxon>
        <taxon>Kitasatosporales</taxon>
        <taxon>Streptomycetaceae</taxon>
        <taxon>Streptomyces</taxon>
    </lineage>
</organism>
<dbReference type="CDD" id="cd00688">
    <property type="entry name" value="ISOPREN_C2_like"/>
    <property type="match status" value="1"/>
</dbReference>
<dbReference type="InterPro" id="IPR008930">
    <property type="entry name" value="Terpenoid_cyclase/PrenylTrfase"/>
</dbReference>
<keyword evidence="4" id="KW-0732">Signal</keyword>
<evidence type="ECO:0000256" key="4">
    <source>
        <dbReference type="SAM" id="SignalP"/>
    </source>
</evidence>